<dbReference type="GO" id="GO:0015677">
    <property type="term" value="P:copper ion import"/>
    <property type="evidence" value="ECO:0007669"/>
    <property type="project" value="TreeGrafter"/>
</dbReference>
<evidence type="ECO:0000256" key="12">
    <source>
        <dbReference type="SAM" id="Phobius"/>
    </source>
</evidence>
<evidence type="ECO:0000256" key="1">
    <source>
        <dbReference type="ARBA" id="ARBA00004141"/>
    </source>
</evidence>
<evidence type="ECO:0000256" key="2">
    <source>
        <dbReference type="ARBA" id="ARBA00006278"/>
    </source>
</evidence>
<evidence type="ECO:0000256" key="4">
    <source>
        <dbReference type="ARBA" id="ARBA00022692"/>
    </source>
</evidence>
<evidence type="ECO:0000256" key="9">
    <source>
        <dbReference type="ARBA" id="ARBA00023136"/>
    </source>
</evidence>
<dbReference type="SFLD" id="SFLDG01168">
    <property type="entry name" value="Ferric_reductase_subgroup_(FRE"/>
    <property type="match status" value="1"/>
</dbReference>
<dbReference type="CDD" id="cd06186">
    <property type="entry name" value="NOX_Duox_like_FAD_NADP"/>
    <property type="match status" value="1"/>
</dbReference>
<keyword evidence="6 12" id="KW-1133">Transmembrane helix</keyword>
<dbReference type="AlphaFoldDB" id="A0A5C3QP17"/>
<dbReference type="InterPro" id="IPR051410">
    <property type="entry name" value="Ferric/Cupric_Reductase"/>
</dbReference>
<feature type="transmembrane region" description="Helical" evidence="12">
    <location>
        <begin position="119"/>
        <end position="138"/>
    </location>
</feature>
<dbReference type="GO" id="GO:0005886">
    <property type="term" value="C:plasma membrane"/>
    <property type="evidence" value="ECO:0007669"/>
    <property type="project" value="TreeGrafter"/>
</dbReference>
<evidence type="ECO:0000259" key="13">
    <source>
        <dbReference type="PROSITE" id="PS51384"/>
    </source>
</evidence>
<protein>
    <recommendedName>
        <fullName evidence="13">FAD-binding FR-type domain-containing protein</fullName>
    </recommendedName>
</protein>
<evidence type="ECO:0000256" key="11">
    <source>
        <dbReference type="SAM" id="MobiDB-lite"/>
    </source>
</evidence>
<dbReference type="InterPro" id="IPR013121">
    <property type="entry name" value="Fe_red_NAD-bd_6"/>
</dbReference>
<evidence type="ECO:0000313" key="14">
    <source>
        <dbReference type="EMBL" id="TFL03723.1"/>
    </source>
</evidence>
<dbReference type="Pfam" id="PF01794">
    <property type="entry name" value="Ferric_reduct"/>
    <property type="match status" value="1"/>
</dbReference>
<feature type="compositionally biased region" description="Basic and acidic residues" evidence="11">
    <location>
        <begin position="572"/>
        <end position="582"/>
    </location>
</feature>
<gene>
    <name evidence="14" type="ORF">BDV98DRAFT_564697</name>
</gene>
<dbReference type="GO" id="GO:0006826">
    <property type="term" value="P:iron ion transport"/>
    <property type="evidence" value="ECO:0007669"/>
    <property type="project" value="TreeGrafter"/>
</dbReference>
<feature type="region of interest" description="Disordered" evidence="11">
    <location>
        <begin position="536"/>
        <end position="588"/>
    </location>
</feature>
<reference evidence="14 15" key="1">
    <citation type="journal article" date="2019" name="Nat. Ecol. Evol.">
        <title>Megaphylogeny resolves global patterns of mushroom evolution.</title>
        <authorList>
            <person name="Varga T."/>
            <person name="Krizsan K."/>
            <person name="Foldi C."/>
            <person name="Dima B."/>
            <person name="Sanchez-Garcia M."/>
            <person name="Sanchez-Ramirez S."/>
            <person name="Szollosi G.J."/>
            <person name="Szarkandi J.G."/>
            <person name="Papp V."/>
            <person name="Albert L."/>
            <person name="Andreopoulos W."/>
            <person name="Angelini C."/>
            <person name="Antonin V."/>
            <person name="Barry K.W."/>
            <person name="Bougher N.L."/>
            <person name="Buchanan P."/>
            <person name="Buyck B."/>
            <person name="Bense V."/>
            <person name="Catcheside P."/>
            <person name="Chovatia M."/>
            <person name="Cooper J."/>
            <person name="Damon W."/>
            <person name="Desjardin D."/>
            <person name="Finy P."/>
            <person name="Geml J."/>
            <person name="Haridas S."/>
            <person name="Hughes K."/>
            <person name="Justo A."/>
            <person name="Karasinski D."/>
            <person name="Kautmanova I."/>
            <person name="Kiss B."/>
            <person name="Kocsube S."/>
            <person name="Kotiranta H."/>
            <person name="LaButti K.M."/>
            <person name="Lechner B.E."/>
            <person name="Liimatainen K."/>
            <person name="Lipzen A."/>
            <person name="Lukacs Z."/>
            <person name="Mihaltcheva S."/>
            <person name="Morgado L.N."/>
            <person name="Niskanen T."/>
            <person name="Noordeloos M.E."/>
            <person name="Ohm R.A."/>
            <person name="Ortiz-Santana B."/>
            <person name="Ovrebo C."/>
            <person name="Racz N."/>
            <person name="Riley R."/>
            <person name="Savchenko A."/>
            <person name="Shiryaev A."/>
            <person name="Soop K."/>
            <person name="Spirin V."/>
            <person name="Szebenyi C."/>
            <person name="Tomsovsky M."/>
            <person name="Tulloss R.E."/>
            <person name="Uehling J."/>
            <person name="Grigoriev I.V."/>
            <person name="Vagvolgyi C."/>
            <person name="Papp T."/>
            <person name="Martin F.M."/>
            <person name="Miettinen O."/>
            <person name="Hibbett D.S."/>
            <person name="Nagy L.G."/>
        </authorList>
    </citation>
    <scope>NUCLEOTIDE SEQUENCE [LARGE SCALE GENOMIC DNA]</scope>
    <source>
        <strain evidence="14 15">CBS 309.79</strain>
    </source>
</reference>
<dbReference type="OrthoDB" id="17725at2759"/>
<keyword evidence="9 12" id="KW-0472">Membrane</keyword>
<dbReference type="GO" id="GO:0006879">
    <property type="term" value="P:intracellular iron ion homeostasis"/>
    <property type="evidence" value="ECO:0007669"/>
    <property type="project" value="TreeGrafter"/>
</dbReference>
<sequence length="639" mass="69158">MGDTGTPPKIPDKFRHHNTLHDGPQWQLKFLFVCAGFLALCFVASLPRLVRAVRTRRAFTGLLGLRATPAQKITEPTDYAPVIQEGKGRSGTAAGSRGYAIVSTSSSLAYWRVPKTGLNVGQLSLVLTYVTTVLYCMIRNADLVANANRAGFMALAQLPVIMLLANKNSLIPLFLGPGIGYEKLNFMHRWAGRTIFIAGAVHGVLWIKSRLKWGRPIWGARKSFTGIVTLAALTLIVLTSLRPVRNRVYQIFFGLHVMLYSTFIMGICYHSHHAAPWVIPTTVLYTLDFAFRLYKYRVKQATLEPTDGQLTLIRVPSLDVNWIAGQHVKLRVFFTKSRVFESHPFTILVAPQGTSCFSSSSPSGGLILGAKVAGDWTKALNNYAQEFSEDGIPPTVSVMLDGPYGGCSVDLGTYETVVLVAGGSGITFTLGLLDDLVGRCVNLGRRGGERTRVVEFIWYIRDFSSFSWFKAMLMDVAQLATDPSSRLDLRCTIFVTRPCEPEDITQMPGLSVLVQKPSATTLLDGVLSWRSSAPSDLESSGASSIFPPSSSAEVDPAATSAEVEGLLSEEGLDNKDSEKDVIVGESGGSGRAHLPGGVGVCAAGPASLTADVSNAVTMLSLKRGLELGGVDLHTEMYSI</sequence>
<dbReference type="Proteomes" id="UP000305067">
    <property type="component" value="Unassembled WGS sequence"/>
</dbReference>
<dbReference type="Pfam" id="PF08022">
    <property type="entry name" value="FAD_binding_8"/>
    <property type="match status" value="1"/>
</dbReference>
<comment type="subcellular location">
    <subcellularLocation>
        <location evidence="1">Membrane</location>
        <topology evidence="1">Multi-pass membrane protein</topology>
    </subcellularLocation>
</comment>
<dbReference type="PROSITE" id="PS51384">
    <property type="entry name" value="FAD_FR"/>
    <property type="match status" value="1"/>
</dbReference>
<evidence type="ECO:0000256" key="7">
    <source>
        <dbReference type="ARBA" id="ARBA00023002"/>
    </source>
</evidence>
<evidence type="ECO:0000256" key="6">
    <source>
        <dbReference type="ARBA" id="ARBA00022989"/>
    </source>
</evidence>
<accession>A0A5C3QP17</accession>
<dbReference type="EMBL" id="ML178820">
    <property type="protein sequence ID" value="TFL03723.1"/>
    <property type="molecule type" value="Genomic_DNA"/>
</dbReference>
<dbReference type="Pfam" id="PF08030">
    <property type="entry name" value="NAD_binding_6"/>
    <property type="match status" value="1"/>
</dbReference>
<evidence type="ECO:0000256" key="3">
    <source>
        <dbReference type="ARBA" id="ARBA00022448"/>
    </source>
</evidence>
<feature type="compositionally biased region" description="Low complexity" evidence="11">
    <location>
        <begin position="539"/>
        <end position="552"/>
    </location>
</feature>
<dbReference type="STRING" id="1884261.A0A5C3QP17"/>
<name>A0A5C3QP17_9AGAR</name>
<dbReference type="GO" id="GO:0000293">
    <property type="term" value="F:ferric-chelate reductase activity"/>
    <property type="evidence" value="ECO:0007669"/>
    <property type="project" value="UniProtKB-ARBA"/>
</dbReference>
<comment type="similarity">
    <text evidence="2">Belongs to the ferric reductase (FRE) family.</text>
</comment>
<keyword evidence="8" id="KW-0406">Ion transport</keyword>
<evidence type="ECO:0000256" key="8">
    <source>
        <dbReference type="ARBA" id="ARBA00023065"/>
    </source>
</evidence>
<keyword evidence="10" id="KW-0325">Glycoprotein</keyword>
<feature type="transmembrane region" description="Helical" evidence="12">
    <location>
        <begin position="30"/>
        <end position="50"/>
    </location>
</feature>
<feature type="transmembrane region" description="Helical" evidence="12">
    <location>
        <begin position="248"/>
        <end position="269"/>
    </location>
</feature>
<keyword evidence="15" id="KW-1185">Reference proteome</keyword>
<keyword evidence="4 12" id="KW-0812">Transmembrane</keyword>
<feature type="transmembrane region" description="Helical" evidence="12">
    <location>
        <begin position="150"/>
        <end position="170"/>
    </location>
</feature>
<feature type="domain" description="FAD-binding FR-type" evidence="13">
    <location>
        <begin position="276"/>
        <end position="410"/>
    </location>
</feature>
<proteinExistence type="inferred from homology"/>
<organism evidence="14 15">
    <name type="scientific">Pterulicium gracile</name>
    <dbReference type="NCBI Taxonomy" id="1884261"/>
    <lineage>
        <taxon>Eukaryota</taxon>
        <taxon>Fungi</taxon>
        <taxon>Dikarya</taxon>
        <taxon>Basidiomycota</taxon>
        <taxon>Agaricomycotina</taxon>
        <taxon>Agaricomycetes</taxon>
        <taxon>Agaricomycetidae</taxon>
        <taxon>Agaricales</taxon>
        <taxon>Pleurotineae</taxon>
        <taxon>Pterulaceae</taxon>
        <taxon>Pterulicium</taxon>
    </lineage>
</organism>
<dbReference type="Gene3D" id="3.40.50.80">
    <property type="entry name" value="Nucleotide-binding domain of ferredoxin-NADP reductase (FNR) module"/>
    <property type="match status" value="1"/>
</dbReference>
<dbReference type="InterPro" id="IPR013112">
    <property type="entry name" value="FAD-bd_8"/>
</dbReference>
<dbReference type="PANTHER" id="PTHR32361">
    <property type="entry name" value="FERRIC/CUPRIC REDUCTASE TRANSMEMBRANE COMPONENT"/>
    <property type="match status" value="1"/>
</dbReference>
<keyword evidence="5" id="KW-0249">Electron transport</keyword>
<dbReference type="InterPro" id="IPR017927">
    <property type="entry name" value="FAD-bd_FR_type"/>
</dbReference>
<feature type="transmembrane region" description="Helical" evidence="12">
    <location>
        <begin position="190"/>
        <end position="211"/>
    </location>
</feature>
<feature type="transmembrane region" description="Helical" evidence="12">
    <location>
        <begin position="223"/>
        <end position="242"/>
    </location>
</feature>
<dbReference type="SUPFAM" id="SSF52343">
    <property type="entry name" value="Ferredoxin reductase-like, C-terminal NADP-linked domain"/>
    <property type="match status" value="1"/>
</dbReference>
<keyword evidence="7" id="KW-0560">Oxidoreductase</keyword>
<evidence type="ECO:0000256" key="5">
    <source>
        <dbReference type="ARBA" id="ARBA00022982"/>
    </source>
</evidence>
<evidence type="ECO:0000313" key="15">
    <source>
        <dbReference type="Proteomes" id="UP000305067"/>
    </source>
</evidence>
<dbReference type="PANTHER" id="PTHR32361:SF9">
    <property type="entry name" value="FERRIC REDUCTASE TRANSMEMBRANE COMPONENT 3-RELATED"/>
    <property type="match status" value="1"/>
</dbReference>
<dbReference type="InterPro" id="IPR039261">
    <property type="entry name" value="FNR_nucleotide-bd"/>
</dbReference>
<dbReference type="InterPro" id="IPR013130">
    <property type="entry name" value="Fe3_Rdtase_TM_dom"/>
</dbReference>
<keyword evidence="3" id="KW-0813">Transport</keyword>
<dbReference type="SFLD" id="SFLDS00052">
    <property type="entry name" value="Ferric_Reductase_Domain"/>
    <property type="match status" value="1"/>
</dbReference>
<evidence type="ECO:0000256" key="10">
    <source>
        <dbReference type="ARBA" id="ARBA00023180"/>
    </source>
</evidence>